<accession>A0A2J6RJ59</accession>
<evidence type="ECO:0000313" key="3">
    <source>
        <dbReference type="Proteomes" id="UP000235786"/>
    </source>
</evidence>
<evidence type="ECO:0000256" key="1">
    <source>
        <dbReference type="SAM" id="MobiDB-lite"/>
    </source>
</evidence>
<reference evidence="2 3" key="1">
    <citation type="submission" date="2016-04" db="EMBL/GenBank/DDBJ databases">
        <title>A degradative enzymes factory behind the ericoid mycorrhizal symbiosis.</title>
        <authorList>
            <consortium name="DOE Joint Genome Institute"/>
            <person name="Martino E."/>
            <person name="Morin E."/>
            <person name="Grelet G."/>
            <person name="Kuo A."/>
            <person name="Kohler A."/>
            <person name="Daghino S."/>
            <person name="Barry K."/>
            <person name="Choi C."/>
            <person name="Cichocki N."/>
            <person name="Clum A."/>
            <person name="Copeland A."/>
            <person name="Hainaut M."/>
            <person name="Haridas S."/>
            <person name="Labutti K."/>
            <person name="Lindquist E."/>
            <person name="Lipzen A."/>
            <person name="Khouja H.-R."/>
            <person name="Murat C."/>
            <person name="Ohm R."/>
            <person name="Olson A."/>
            <person name="Spatafora J."/>
            <person name="Veneault-Fourrey C."/>
            <person name="Henrissat B."/>
            <person name="Grigoriev I."/>
            <person name="Martin F."/>
            <person name="Perotto S."/>
        </authorList>
    </citation>
    <scope>NUCLEOTIDE SEQUENCE [LARGE SCALE GENOMIC DNA]</scope>
    <source>
        <strain evidence="2 3">F</strain>
    </source>
</reference>
<dbReference type="EMBL" id="KZ613948">
    <property type="protein sequence ID" value="PMD38552.1"/>
    <property type="molecule type" value="Genomic_DNA"/>
</dbReference>
<dbReference type="Proteomes" id="UP000235786">
    <property type="component" value="Unassembled WGS sequence"/>
</dbReference>
<gene>
    <name evidence="2" type="ORF">L207DRAFT_585443</name>
</gene>
<dbReference type="AlphaFoldDB" id="A0A2J6RJ59"/>
<name>A0A2J6RJ59_HYAVF</name>
<feature type="region of interest" description="Disordered" evidence="1">
    <location>
        <begin position="1"/>
        <end position="25"/>
    </location>
</feature>
<evidence type="ECO:0000313" key="2">
    <source>
        <dbReference type="EMBL" id="PMD38552.1"/>
    </source>
</evidence>
<proteinExistence type="predicted"/>
<organism evidence="2 3">
    <name type="scientific">Hyaloscypha variabilis (strain UAMH 11265 / GT02V1 / F)</name>
    <name type="common">Meliniomyces variabilis</name>
    <dbReference type="NCBI Taxonomy" id="1149755"/>
    <lineage>
        <taxon>Eukaryota</taxon>
        <taxon>Fungi</taxon>
        <taxon>Dikarya</taxon>
        <taxon>Ascomycota</taxon>
        <taxon>Pezizomycotina</taxon>
        <taxon>Leotiomycetes</taxon>
        <taxon>Helotiales</taxon>
        <taxon>Hyaloscyphaceae</taxon>
        <taxon>Hyaloscypha</taxon>
        <taxon>Hyaloscypha variabilis</taxon>
    </lineage>
</organism>
<sequence>MTLLQPTRKDVGDADPPQNEDPYNAIPVATDIPKIIRLLHKISTAVDTYVLMYNGIKGAAWVIAYACSVLGLNACALDKNGDLVPVAGKYEDAKVVIDLASVENNCQLYLAGATAEHLISLQEPEQFKRRGWSIDCSIVNFVDLQHPSLRNSESFTRLSHFVALETMRSVTAWAATFRQASVILPQTSSKIDIGFKPYTMSVLPILQERSLEILRMLGFRPSQLSDYNFVKADGCETHTPFGHKMDPVPRLRVESSGAVNPNSKQNYRAKFLSYDLEGQYVPYGGLQYKENERLERLRLYLTMLLSHYSEPPNRQNQNHQPLGVIIPPLSSLFIRHYSQELDRLSLLQSILLQSLRFRTGIPPSVSCQSEQYLQRNKADEPRKIYLRDLSQKLLNYLSMESR</sequence>
<keyword evidence="3" id="KW-1185">Reference proteome</keyword>
<protein>
    <submittedName>
        <fullName evidence="2">Uncharacterized protein</fullName>
    </submittedName>
</protein>
<dbReference type="OrthoDB" id="5091830at2759"/>